<name>K1Q240_MAGGI</name>
<sequence length="466" mass="50743">MGLKCCACPFTSKRHNLFTEVKTSAPGRTPASLNYSLQVGLNQTPLGNDGMRKILLSTNTPAPSRKSLQKTSNKVLAKIKTLNTADMSRRCRQLADVNPIRGQVSPQSIDVQCDGMYNNPLYSGVGETPFQPATHTVYSVAENVTAKHQIIKLITKNKICSKHGHLRDAASANHSCSPGECGANLPMQHTIGDEFTWAREGMAELLCEDGIEVKGVTTDPDSSAGRAAESLFKDGLNKVKPMHYLDTRHLSKSIGKSIKRDEKLLQVVPCRTKAEKTKLLHNFAFDAVDRCTAEINQAYDLYAGDSHKMKNKLSYAVDAIVQCYMGDHALCRKHSLVCNGGIVNWRLSPAVLDKNINSQKVESFNRTLRRSLPRNVTFTRNFAGRVHSAAHSSNNGPGDSILSLCAGRSGLNKSSNGERCQGRCWGLGRIGLGTTRTTDCSFLGDLLPGADDFCGRGLYSSPSQGL</sequence>
<dbReference type="InterPro" id="IPR049012">
    <property type="entry name" value="Mutator_transp_dom"/>
</dbReference>
<evidence type="ECO:0000259" key="1">
    <source>
        <dbReference type="Pfam" id="PF20700"/>
    </source>
</evidence>
<dbReference type="HOGENOM" id="CLU_046910_0_0_1"/>
<accession>K1Q240</accession>
<feature type="domain" description="Mutator-like transposase" evidence="1">
    <location>
        <begin position="3"/>
        <end position="338"/>
    </location>
</feature>
<reference evidence="2" key="1">
    <citation type="journal article" date="2012" name="Nature">
        <title>The oyster genome reveals stress adaptation and complexity of shell formation.</title>
        <authorList>
            <person name="Zhang G."/>
            <person name="Fang X."/>
            <person name="Guo X."/>
            <person name="Li L."/>
            <person name="Luo R."/>
            <person name="Xu F."/>
            <person name="Yang P."/>
            <person name="Zhang L."/>
            <person name="Wang X."/>
            <person name="Qi H."/>
            <person name="Xiong Z."/>
            <person name="Que H."/>
            <person name="Xie Y."/>
            <person name="Holland P.W."/>
            <person name="Paps J."/>
            <person name="Zhu Y."/>
            <person name="Wu F."/>
            <person name="Chen Y."/>
            <person name="Wang J."/>
            <person name="Peng C."/>
            <person name="Meng J."/>
            <person name="Yang L."/>
            <person name="Liu J."/>
            <person name="Wen B."/>
            <person name="Zhang N."/>
            <person name="Huang Z."/>
            <person name="Zhu Q."/>
            <person name="Feng Y."/>
            <person name="Mount A."/>
            <person name="Hedgecock D."/>
            <person name="Xu Z."/>
            <person name="Liu Y."/>
            <person name="Domazet-Loso T."/>
            <person name="Du Y."/>
            <person name="Sun X."/>
            <person name="Zhang S."/>
            <person name="Liu B."/>
            <person name="Cheng P."/>
            <person name="Jiang X."/>
            <person name="Li J."/>
            <person name="Fan D."/>
            <person name="Wang W."/>
            <person name="Fu W."/>
            <person name="Wang T."/>
            <person name="Wang B."/>
            <person name="Zhang J."/>
            <person name="Peng Z."/>
            <person name="Li Y."/>
            <person name="Li N."/>
            <person name="Wang J."/>
            <person name="Chen M."/>
            <person name="He Y."/>
            <person name="Tan F."/>
            <person name="Song X."/>
            <person name="Zheng Q."/>
            <person name="Huang R."/>
            <person name="Yang H."/>
            <person name="Du X."/>
            <person name="Chen L."/>
            <person name="Yang M."/>
            <person name="Gaffney P.M."/>
            <person name="Wang S."/>
            <person name="Luo L."/>
            <person name="She Z."/>
            <person name="Ming Y."/>
            <person name="Huang W."/>
            <person name="Zhang S."/>
            <person name="Huang B."/>
            <person name="Zhang Y."/>
            <person name="Qu T."/>
            <person name="Ni P."/>
            <person name="Miao G."/>
            <person name="Wang J."/>
            <person name="Wang Q."/>
            <person name="Steinberg C.E."/>
            <person name="Wang H."/>
            <person name="Li N."/>
            <person name="Qian L."/>
            <person name="Zhang G."/>
            <person name="Li Y."/>
            <person name="Yang H."/>
            <person name="Liu X."/>
            <person name="Wang J."/>
            <person name="Yin Y."/>
            <person name="Wang J."/>
        </authorList>
    </citation>
    <scope>NUCLEOTIDE SEQUENCE [LARGE SCALE GENOMIC DNA]</scope>
    <source>
        <strain evidence="2">05x7-T-G4-1.051#20</strain>
    </source>
</reference>
<organism evidence="2">
    <name type="scientific">Magallana gigas</name>
    <name type="common">Pacific oyster</name>
    <name type="synonym">Crassostrea gigas</name>
    <dbReference type="NCBI Taxonomy" id="29159"/>
    <lineage>
        <taxon>Eukaryota</taxon>
        <taxon>Metazoa</taxon>
        <taxon>Spiralia</taxon>
        <taxon>Lophotrochozoa</taxon>
        <taxon>Mollusca</taxon>
        <taxon>Bivalvia</taxon>
        <taxon>Autobranchia</taxon>
        <taxon>Pteriomorphia</taxon>
        <taxon>Ostreida</taxon>
        <taxon>Ostreoidea</taxon>
        <taxon>Ostreidae</taxon>
        <taxon>Magallana</taxon>
    </lineage>
</organism>
<dbReference type="Pfam" id="PF20700">
    <property type="entry name" value="Mutator"/>
    <property type="match status" value="1"/>
</dbReference>
<dbReference type="InParanoid" id="K1Q240"/>
<proteinExistence type="predicted"/>
<evidence type="ECO:0000313" key="2">
    <source>
        <dbReference type="EMBL" id="EKC25424.1"/>
    </source>
</evidence>
<protein>
    <recommendedName>
        <fullName evidence="1">Mutator-like transposase domain-containing protein</fullName>
    </recommendedName>
</protein>
<gene>
    <name evidence="2" type="ORF">CGI_10023043</name>
</gene>
<dbReference type="AlphaFoldDB" id="K1Q240"/>
<dbReference type="EMBL" id="JH816895">
    <property type="protein sequence ID" value="EKC25424.1"/>
    <property type="molecule type" value="Genomic_DNA"/>
</dbReference>